<protein>
    <submittedName>
        <fullName evidence="4">Signal sequence receptor subunit alpha</fullName>
    </submittedName>
</protein>
<reference evidence="4" key="1">
    <citation type="submission" date="2016-11" db="UniProtKB">
        <authorList>
            <consortium name="WormBaseParasite"/>
        </authorList>
    </citation>
    <scope>IDENTIFICATION</scope>
</reference>
<keyword evidence="2" id="KW-0812">Transmembrane</keyword>
<feature type="region of interest" description="Disordered" evidence="1">
    <location>
        <begin position="112"/>
        <end position="140"/>
    </location>
</feature>
<dbReference type="Proteomes" id="UP000095282">
    <property type="component" value="Unplaced"/>
</dbReference>
<evidence type="ECO:0000256" key="1">
    <source>
        <dbReference type="SAM" id="MobiDB-lite"/>
    </source>
</evidence>
<keyword evidence="3" id="KW-1185">Reference proteome</keyword>
<feature type="compositionally biased region" description="Basic and acidic residues" evidence="1">
    <location>
        <begin position="124"/>
        <end position="140"/>
    </location>
</feature>
<dbReference type="AlphaFoldDB" id="A0A1I7UUC2"/>
<keyword evidence="2" id="KW-1133">Transmembrane helix</keyword>
<sequence>MFPDLRPYFLLPASGSHRIDFRIQSGLRNHGFLSDPFIYAYFSFDRIDIKTHAFHLWNGPREESQSSEGINLTYYVEKFLSSEKLKYFAAGCVVFLGIIAWMSYKKMISNRAGSSRTSTPQRTRNSDQRNNEHEHLQGAN</sequence>
<dbReference type="WBParaSite" id="Csp11.Scaffold630.g19430.t1">
    <property type="protein sequence ID" value="Csp11.Scaffold630.g19430.t1"/>
    <property type="gene ID" value="Csp11.Scaffold630.g19430"/>
</dbReference>
<keyword evidence="2" id="KW-0472">Membrane</keyword>
<evidence type="ECO:0000313" key="3">
    <source>
        <dbReference type="Proteomes" id="UP000095282"/>
    </source>
</evidence>
<proteinExistence type="predicted"/>
<evidence type="ECO:0000313" key="4">
    <source>
        <dbReference type="WBParaSite" id="Csp11.Scaffold630.g19430.t1"/>
    </source>
</evidence>
<name>A0A1I7UUC2_9PELO</name>
<organism evidence="3 4">
    <name type="scientific">Caenorhabditis tropicalis</name>
    <dbReference type="NCBI Taxonomy" id="1561998"/>
    <lineage>
        <taxon>Eukaryota</taxon>
        <taxon>Metazoa</taxon>
        <taxon>Ecdysozoa</taxon>
        <taxon>Nematoda</taxon>
        <taxon>Chromadorea</taxon>
        <taxon>Rhabditida</taxon>
        <taxon>Rhabditina</taxon>
        <taxon>Rhabditomorpha</taxon>
        <taxon>Rhabditoidea</taxon>
        <taxon>Rhabditidae</taxon>
        <taxon>Peloderinae</taxon>
        <taxon>Caenorhabditis</taxon>
    </lineage>
</organism>
<feature type="transmembrane region" description="Helical" evidence="2">
    <location>
        <begin position="85"/>
        <end position="104"/>
    </location>
</feature>
<evidence type="ECO:0000256" key="2">
    <source>
        <dbReference type="SAM" id="Phobius"/>
    </source>
</evidence>
<accession>A0A1I7UUC2</accession>
<feature type="compositionally biased region" description="Polar residues" evidence="1">
    <location>
        <begin position="112"/>
        <end position="123"/>
    </location>
</feature>